<accession>A2SKE4</accession>
<keyword evidence="1" id="KW-0966">Cell projection</keyword>
<proteinExistence type="predicted"/>
<gene>
    <name evidence="1" type="primary">fleN</name>
    <name evidence="1" type="ordered locus">Mpe_A3080</name>
</gene>
<dbReference type="EMBL" id="CP000555">
    <property type="protein sequence ID" value="ABM96033.1"/>
    <property type="molecule type" value="Genomic_DNA"/>
</dbReference>
<dbReference type="HOGENOM" id="CLU_1018615_0_0_4"/>
<protein>
    <submittedName>
        <fullName evidence="1">Antiactivator of flagellar biosynthesis</fullName>
    </submittedName>
</protein>
<organism evidence="1 2">
    <name type="scientific">Methylibium petroleiphilum (strain ATCC BAA-1232 / LMG 22953 / PM1)</name>
    <dbReference type="NCBI Taxonomy" id="420662"/>
    <lineage>
        <taxon>Bacteria</taxon>
        <taxon>Pseudomonadati</taxon>
        <taxon>Pseudomonadota</taxon>
        <taxon>Betaproteobacteria</taxon>
        <taxon>Burkholderiales</taxon>
        <taxon>Sphaerotilaceae</taxon>
        <taxon>Methylibium</taxon>
    </lineage>
</organism>
<sequence>MSTDLPRRACRPATDSWYNQLDDLPTHPAPADQAQGLRRLFVSRTMRCIPVVSNPKIAFGGALLERLCSAYAEQGLRTLVVDAGENARAPAELASFDLAEGVETLSPHVSYLAAGGLTLRFVDASGSTSGFLDAISEAAPDIDVLLVHASAAELARLFARRVQELQAATVRPIVLCDEQPDSVTHAYAAIKLLATRAALLTHDLLFSAPPDSPRAAKVAERMARCADDFLGATLHDWVAVDPAEAPTDGPSLRLKRLAREQLACALPHTVSDSVFGALAGEIGARSALPSLGSRLPRSR</sequence>
<keyword evidence="2" id="KW-1185">Reference proteome</keyword>
<dbReference type="STRING" id="420662.Mpe_A3080"/>
<keyword evidence="1" id="KW-0282">Flagellum</keyword>
<evidence type="ECO:0000313" key="1">
    <source>
        <dbReference type="EMBL" id="ABM96033.1"/>
    </source>
</evidence>
<dbReference type="RefSeq" id="WP_011830656.1">
    <property type="nucleotide sequence ID" value="NC_008825.1"/>
</dbReference>
<dbReference type="AlphaFoldDB" id="A2SKE4"/>
<dbReference type="KEGG" id="mpt:Mpe_A3080"/>
<reference evidence="1 2" key="1">
    <citation type="journal article" date="2007" name="J. Bacteriol.">
        <title>Whole-genome analysis of the methyl tert-butyl ether-degrading beta-proteobacterium Methylibium petroleiphilum PM1.</title>
        <authorList>
            <person name="Kane S.R."/>
            <person name="Chakicherla A.Y."/>
            <person name="Chain P.S.G."/>
            <person name="Schmidt R."/>
            <person name="Shin M.W."/>
            <person name="Legler T.C."/>
            <person name="Scow K.M."/>
            <person name="Larimer F.W."/>
            <person name="Lucas S.M."/>
            <person name="Richardson P.M."/>
            <person name="Hristova K.R."/>
        </authorList>
    </citation>
    <scope>NUCLEOTIDE SEQUENCE [LARGE SCALE GENOMIC DNA]</scope>
    <source>
        <strain evidence="2">ATCC BAA-1232 / LMG 22953 / PM1</strain>
    </source>
</reference>
<dbReference type="Proteomes" id="UP000000366">
    <property type="component" value="Chromosome"/>
</dbReference>
<keyword evidence="1" id="KW-0969">Cilium</keyword>
<name>A2SKE4_METPP</name>
<dbReference type="eggNOG" id="COG0455">
    <property type="taxonomic scope" value="Bacteria"/>
</dbReference>
<evidence type="ECO:0000313" key="2">
    <source>
        <dbReference type="Proteomes" id="UP000000366"/>
    </source>
</evidence>